<feature type="region of interest" description="Disordered" evidence="1">
    <location>
        <begin position="1"/>
        <end position="24"/>
    </location>
</feature>
<feature type="transmembrane region" description="Helical" evidence="2">
    <location>
        <begin position="62"/>
        <end position="82"/>
    </location>
</feature>
<proteinExistence type="predicted"/>
<dbReference type="EMBL" id="CP042997">
    <property type="protein sequence ID" value="QEH36835.1"/>
    <property type="molecule type" value="Genomic_DNA"/>
</dbReference>
<sequence>MSQTHASPPGPAEASTVPDPNAMADDLFAVGGAVPFDRTSPEQENVFHTYTGNAIPWIIRGIWIAFWCFAITYFVVFLLPALQHELLTPP</sequence>
<protein>
    <submittedName>
        <fullName evidence="3">Uncharacterized protein</fullName>
    </submittedName>
</protein>
<evidence type="ECO:0000313" key="3">
    <source>
        <dbReference type="EMBL" id="QEH36835.1"/>
    </source>
</evidence>
<dbReference type="RefSeq" id="WP_148596473.1">
    <property type="nucleotide sequence ID" value="NZ_CP042997.1"/>
</dbReference>
<keyword evidence="4" id="KW-1185">Reference proteome</keyword>
<dbReference type="AlphaFoldDB" id="A0A5B9W9R8"/>
<name>A0A5B9W9R8_9BACT</name>
<accession>A0A5B9W9R8</accession>
<dbReference type="Proteomes" id="UP000324233">
    <property type="component" value="Chromosome"/>
</dbReference>
<dbReference type="OrthoDB" id="284376at2"/>
<keyword evidence="2" id="KW-1133">Transmembrane helix</keyword>
<keyword evidence="2" id="KW-0812">Transmembrane</keyword>
<evidence type="ECO:0000313" key="4">
    <source>
        <dbReference type="Proteomes" id="UP000324233"/>
    </source>
</evidence>
<organism evidence="3 4">
    <name type="scientific">Aquisphaera giovannonii</name>
    <dbReference type="NCBI Taxonomy" id="406548"/>
    <lineage>
        <taxon>Bacteria</taxon>
        <taxon>Pseudomonadati</taxon>
        <taxon>Planctomycetota</taxon>
        <taxon>Planctomycetia</taxon>
        <taxon>Isosphaerales</taxon>
        <taxon>Isosphaeraceae</taxon>
        <taxon>Aquisphaera</taxon>
    </lineage>
</organism>
<gene>
    <name evidence="3" type="ORF">OJF2_54200</name>
</gene>
<dbReference type="KEGG" id="agv:OJF2_54200"/>
<keyword evidence="2" id="KW-0472">Membrane</keyword>
<reference evidence="3 4" key="1">
    <citation type="submission" date="2019-08" db="EMBL/GenBank/DDBJ databases">
        <title>Deep-cultivation of Planctomycetes and their phenomic and genomic characterization uncovers novel biology.</title>
        <authorList>
            <person name="Wiegand S."/>
            <person name="Jogler M."/>
            <person name="Boedeker C."/>
            <person name="Pinto D."/>
            <person name="Vollmers J."/>
            <person name="Rivas-Marin E."/>
            <person name="Kohn T."/>
            <person name="Peeters S.H."/>
            <person name="Heuer A."/>
            <person name="Rast P."/>
            <person name="Oberbeckmann S."/>
            <person name="Bunk B."/>
            <person name="Jeske O."/>
            <person name="Meyerdierks A."/>
            <person name="Storesund J.E."/>
            <person name="Kallscheuer N."/>
            <person name="Luecker S."/>
            <person name="Lage O.M."/>
            <person name="Pohl T."/>
            <person name="Merkel B.J."/>
            <person name="Hornburger P."/>
            <person name="Mueller R.-W."/>
            <person name="Bruemmer F."/>
            <person name="Labrenz M."/>
            <person name="Spormann A.M."/>
            <person name="Op den Camp H."/>
            <person name="Overmann J."/>
            <person name="Amann R."/>
            <person name="Jetten M.S.M."/>
            <person name="Mascher T."/>
            <person name="Medema M.H."/>
            <person name="Devos D.P."/>
            <person name="Kaster A.-K."/>
            <person name="Ovreas L."/>
            <person name="Rohde M."/>
            <person name="Galperin M.Y."/>
            <person name="Jogler C."/>
        </authorList>
    </citation>
    <scope>NUCLEOTIDE SEQUENCE [LARGE SCALE GENOMIC DNA]</scope>
    <source>
        <strain evidence="3 4">OJF2</strain>
    </source>
</reference>
<evidence type="ECO:0000256" key="1">
    <source>
        <dbReference type="SAM" id="MobiDB-lite"/>
    </source>
</evidence>
<evidence type="ECO:0000256" key="2">
    <source>
        <dbReference type="SAM" id="Phobius"/>
    </source>
</evidence>